<organism evidence="2 3">
    <name type="scientific">Aldrovandia affinis</name>
    <dbReference type="NCBI Taxonomy" id="143900"/>
    <lineage>
        <taxon>Eukaryota</taxon>
        <taxon>Metazoa</taxon>
        <taxon>Chordata</taxon>
        <taxon>Craniata</taxon>
        <taxon>Vertebrata</taxon>
        <taxon>Euteleostomi</taxon>
        <taxon>Actinopterygii</taxon>
        <taxon>Neopterygii</taxon>
        <taxon>Teleostei</taxon>
        <taxon>Notacanthiformes</taxon>
        <taxon>Halosauridae</taxon>
        <taxon>Aldrovandia</taxon>
    </lineage>
</organism>
<dbReference type="AlphaFoldDB" id="A0AAD7SIW3"/>
<sequence length="319" mass="34556">MIASPAVSRPILSAGAAEHMTHGGERERASPALAAWMSPQRWGEDGTRGRKSTLTKSTVIAPDVVKRCVVVREKQRKQRQRRSADRPCCTSVRTLLRAGKSPFNSEEIRSASKPGPRPRPAAEVRHSRSEKEVVSLTRGLARPNKRGRSRDTIPRVQAHGQALPSPAGAGPRLITRPPSGGSGDSRPLRPRSHSDPPTPLQKTPLLNPLLTGATLSAIHSAPPAEEQRKSLLKRGRRKKGLLSPRSTASHNACLTGCAPLPSARTASLGQRAKEEGLTLRRPHTQTRALQRANARGHRCANEECVKVPASRDDETRGAR</sequence>
<keyword evidence="3" id="KW-1185">Reference proteome</keyword>
<reference evidence="2" key="1">
    <citation type="journal article" date="2023" name="Science">
        <title>Genome structures resolve the early diversification of teleost fishes.</title>
        <authorList>
            <person name="Parey E."/>
            <person name="Louis A."/>
            <person name="Montfort J."/>
            <person name="Bouchez O."/>
            <person name="Roques C."/>
            <person name="Iampietro C."/>
            <person name="Lluch J."/>
            <person name="Castinel A."/>
            <person name="Donnadieu C."/>
            <person name="Desvignes T."/>
            <person name="Floi Bucao C."/>
            <person name="Jouanno E."/>
            <person name="Wen M."/>
            <person name="Mejri S."/>
            <person name="Dirks R."/>
            <person name="Jansen H."/>
            <person name="Henkel C."/>
            <person name="Chen W.J."/>
            <person name="Zahm M."/>
            <person name="Cabau C."/>
            <person name="Klopp C."/>
            <person name="Thompson A.W."/>
            <person name="Robinson-Rechavi M."/>
            <person name="Braasch I."/>
            <person name="Lecointre G."/>
            <person name="Bobe J."/>
            <person name="Postlethwait J.H."/>
            <person name="Berthelot C."/>
            <person name="Roest Crollius H."/>
            <person name="Guiguen Y."/>
        </authorList>
    </citation>
    <scope>NUCLEOTIDE SEQUENCE</scope>
    <source>
        <strain evidence="2">NC1722</strain>
    </source>
</reference>
<protein>
    <submittedName>
        <fullName evidence="2">Uncharacterized protein</fullName>
    </submittedName>
</protein>
<evidence type="ECO:0000313" key="2">
    <source>
        <dbReference type="EMBL" id="KAJ8403456.1"/>
    </source>
</evidence>
<gene>
    <name evidence="2" type="ORF">AAFF_G00352280</name>
</gene>
<evidence type="ECO:0000313" key="3">
    <source>
        <dbReference type="Proteomes" id="UP001221898"/>
    </source>
</evidence>
<feature type="compositionally biased region" description="Basic and acidic residues" evidence="1">
    <location>
        <begin position="19"/>
        <end position="29"/>
    </location>
</feature>
<feature type="compositionally biased region" description="Basic residues" evidence="1">
    <location>
        <begin position="230"/>
        <end position="240"/>
    </location>
</feature>
<dbReference type="EMBL" id="JAINUG010000058">
    <property type="protein sequence ID" value="KAJ8403456.1"/>
    <property type="molecule type" value="Genomic_DNA"/>
</dbReference>
<comment type="caution">
    <text evidence="2">The sequence shown here is derived from an EMBL/GenBank/DDBJ whole genome shotgun (WGS) entry which is preliminary data.</text>
</comment>
<accession>A0AAD7SIW3</accession>
<proteinExistence type="predicted"/>
<feature type="region of interest" description="Disordered" evidence="1">
    <location>
        <begin position="100"/>
        <end position="251"/>
    </location>
</feature>
<dbReference type="Proteomes" id="UP001221898">
    <property type="component" value="Unassembled WGS sequence"/>
</dbReference>
<evidence type="ECO:0000256" key="1">
    <source>
        <dbReference type="SAM" id="MobiDB-lite"/>
    </source>
</evidence>
<feature type="compositionally biased region" description="Basic and acidic residues" evidence="1">
    <location>
        <begin position="120"/>
        <end position="133"/>
    </location>
</feature>
<name>A0AAD7SIW3_9TELE</name>
<feature type="region of interest" description="Disordered" evidence="1">
    <location>
        <begin position="1"/>
        <end position="29"/>
    </location>
</feature>